<sequence>MLKIDGVIETQLFSFSFLWIEKEAKYFSVIRTHFINRNEMYLLHNVVWHLHQI</sequence>
<keyword evidence="2" id="KW-1185">Reference proteome</keyword>
<dbReference type="AlphaFoldDB" id="A0A318J850"/>
<reference evidence="1 2" key="1">
    <citation type="submission" date="2018-05" db="EMBL/GenBank/DDBJ databases">
        <title>Genomic Encyclopedia of Type Strains, Phase IV (KMG-IV): sequencing the most valuable type-strain genomes for metagenomic binning, comparative biology and taxonomic classification.</title>
        <authorList>
            <person name="Goeker M."/>
        </authorList>
    </citation>
    <scope>NUCLEOTIDE SEQUENCE [LARGE SCALE GENOMIC DNA]</scope>
    <source>
        <strain evidence="1 2">DSM 19792</strain>
    </source>
</reference>
<organism evidence="1 2">
    <name type="scientific">Undibacterium pigrum</name>
    <dbReference type="NCBI Taxonomy" id="401470"/>
    <lineage>
        <taxon>Bacteria</taxon>
        <taxon>Pseudomonadati</taxon>
        <taxon>Pseudomonadota</taxon>
        <taxon>Betaproteobacteria</taxon>
        <taxon>Burkholderiales</taxon>
        <taxon>Oxalobacteraceae</taxon>
        <taxon>Undibacterium</taxon>
    </lineage>
</organism>
<proteinExistence type="predicted"/>
<evidence type="ECO:0000313" key="1">
    <source>
        <dbReference type="EMBL" id="PXX43850.1"/>
    </source>
</evidence>
<protein>
    <submittedName>
        <fullName evidence="1">Uncharacterized protein</fullName>
    </submittedName>
</protein>
<dbReference type="Proteomes" id="UP000247792">
    <property type="component" value="Unassembled WGS sequence"/>
</dbReference>
<gene>
    <name evidence="1" type="ORF">DFR42_103118</name>
</gene>
<dbReference type="EMBL" id="QJKB01000003">
    <property type="protein sequence ID" value="PXX43850.1"/>
    <property type="molecule type" value="Genomic_DNA"/>
</dbReference>
<comment type="caution">
    <text evidence="1">The sequence shown here is derived from an EMBL/GenBank/DDBJ whole genome shotgun (WGS) entry which is preliminary data.</text>
</comment>
<name>A0A318J850_9BURK</name>
<evidence type="ECO:0000313" key="2">
    <source>
        <dbReference type="Proteomes" id="UP000247792"/>
    </source>
</evidence>
<accession>A0A318J850</accession>